<dbReference type="Gene3D" id="3.40.50.150">
    <property type="entry name" value="Vaccinia Virus protein VP39"/>
    <property type="match status" value="1"/>
</dbReference>
<feature type="domain" description="Methyltransferase type 11" evidence="1">
    <location>
        <begin position="58"/>
        <end position="150"/>
    </location>
</feature>
<protein>
    <submittedName>
        <fullName evidence="2">Class I SAM-dependent methyltransferase</fullName>
    </submittedName>
</protein>
<name>A0ABS8KX97_9HYPH</name>
<dbReference type="Pfam" id="PF08241">
    <property type="entry name" value="Methyltransf_11"/>
    <property type="match status" value="1"/>
</dbReference>
<comment type="caution">
    <text evidence="2">The sequence shown here is derived from an EMBL/GenBank/DDBJ whole genome shotgun (WGS) entry which is preliminary data.</text>
</comment>
<keyword evidence="2" id="KW-0489">Methyltransferase</keyword>
<dbReference type="InterPro" id="IPR029063">
    <property type="entry name" value="SAM-dependent_MTases_sf"/>
</dbReference>
<dbReference type="GO" id="GO:0032259">
    <property type="term" value="P:methylation"/>
    <property type="evidence" value="ECO:0007669"/>
    <property type="project" value="UniProtKB-KW"/>
</dbReference>
<evidence type="ECO:0000313" key="2">
    <source>
        <dbReference type="EMBL" id="MCC8430248.1"/>
    </source>
</evidence>
<dbReference type="CDD" id="cd02440">
    <property type="entry name" value="AdoMet_MTases"/>
    <property type="match status" value="1"/>
</dbReference>
<proteinExistence type="predicted"/>
<dbReference type="PANTHER" id="PTHR43861">
    <property type="entry name" value="TRANS-ACONITATE 2-METHYLTRANSFERASE-RELATED"/>
    <property type="match status" value="1"/>
</dbReference>
<evidence type="ECO:0000259" key="1">
    <source>
        <dbReference type="Pfam" id="PF08241"/>
    </source>
</evidence>
<dbReference type="EMBL" id="JAJISD010000006">
    <property type="protein sequence ID" value="MCC8430248.1"/>
    <property type="molecule type" value="Genomic_DNA"/>
</dbReference>
<sequence length="281" mass="29369">MTVPGKSLAELAADQAAHWKGAGGRSWLASIERIERSIAGFSAAALAAADVRPGETVIDVGCGLGGTTAVLAEKAGSVLGVDISDLLIEGARAKRIARADFRVADAATHPFEPASADLVFSRFGVMFFADPVAAFGNLRQALKPSGRLVFLCWRTAAENPWSLAPVRVAAPFLPPLPRPGPEEPGQFSFGDRTRVERILTQAGFGSLSLEPLDQPIFMGASIDEIVEGAGRFGPLARAFADATPEQAKKAKAAIAESLAPHVQPDGIHLPGACWLVSGRAV</sequence>
<dbReference type="InterPro" id="IPR013216">
    <property type="entry name" value="Methyltransf_11"/>
</dbReference>
<evidence type="ECO:0000313" key="3">
    <source>
        <dbReference type="Proteomes" id="UP001198862"/>
    </source>
</evidence>
<dbReference type="GO" id="GO:0008168">
    <property type="term" value="F:methyltransferase activity"/>
    <property type="evidence" value="ECO:0007669"/>
    <property type="project" value="UniProtKB-KW"/>
</dbReference>
<dbReference type="RefSeq" id="WP_230551419.1">
    <property type="nucleotide sequence ID" value="NZ_JAJISD010000006.1"/>
</dbReference>
<keyword evidence="3" id="KW-1185">Reference proteome</keyword>
<organism evidence="2 3">
    <name type="scientific">Reyranella aquatilis</name>
    <dbReference type="NCBI Taxonomy" id="2035356"/>
    <lineage>
        <taxon>Bacteria</taxon>
        <taxon>Pseudomonadati</taxon>
        <taxon>Pseudomonadota</taxon>
        <taxon>Alphaproteobacteria</taxon>
        <taxon>Hyphomicrobiales</taxon>
        <taxon>Reyranellaceae</taxon>
        <taxon>Reyranella</taxon>
    </lineage>
</organism>
<gene>
    <name evidence="2" type="ORF">LJ725_14830</name>
</gene>
<reference evidence="2 3" key="1">
    <citation type="submission" date="2021-11" db="EMBL/GenBank/DDBJ databases">
        <authorList>
            <person name="Lee D.-H."/>
            <person name="Kim S.-B."/>
        </authorList>
    </citation>
    <scope>NUCLEOTIDE SEQUENCE [LARGE SCALE GENOMIC DNA]</scope>
    <source>
        <strain evidence="2 3">KCTC 52223</strain>
    </source>
</reference>
<keyword evidence="2" id="KW-0808">Transferase</keyword>
<dbReference type="Proteomes" id="UP001198862">
    <property type="component" value="Unassembled WGS sequence"/>
</dbReference>
<dbReference type="PANTHER" id="PTHR43861:SF1">
    <property type="entry name" value="TRANS-ACONITATE 2-METHYLTRANSFERASE"/>
    <property type="match status" value="1"/>
</dbReference>
<accession>A0ABS8KX97</accession>
<dbReference type="SUPFAM" id="SSF53335">
    <property type="entry name" value="S-adenosyl-L-methionine-dependent methyltransferases"/>
    <property type="match status" value="1"/>
</dbReference>